<evidence type="ECO:0000256" key="6">
    <source>
        <dbReference type="ARBA" id="ARBA00023136"/>
    </source>
</evidence>
<dbReference type="PANTHER" id="PTHR47234">
    <property type="match status" value="1"/>
</dbReference>
<keyword evidence="2 8" id="KW-0813">Transport</keyword>
<evidence type="ECO:0000256" key="1">
    <source>
        <dbReference type="ARBA" id="ARBA00004571"/>
    </source>
</evidence>
<dbReference type="Gene3D" id="2.170.130.10">
    <property type="entry name" value="TonB-dependent receptor, plug domain"/>
    <property type="match status" value="1"/>
</dbReference>
<dbReference type="InterPro" id="IPR008969">
    <property type="entry name" value="CarboxyPept-like_regulatory"/>
</dbReference>
<evidence type="ECO:0000259" key="11">
    <source>
        <dbReference type="Pfam" id="PF00593"/>
    </source>
</evidence>
<keyword evidence="4 8" id="KW-0812">Transmembrane</keyword>
<dbReference type="Pfam" id="PF13715">
    <property type="entry name" value="CarbopepD_reg_2"/>
    <property type="match status" value="1"/>
</dbReference>
<feature type="domain" description="TonB-dependent receptor-like beta-barrel" evidence="11">
    <location>
        <begin position="376"/>
        <end position="872"/>
    </location>
</feature>
<dbReference type="Proteomes" id="UP000488299">
    <property type="component" value="Unassembled WGS sequence"/>
</dbReference>
<comment type="similarity">
    <text evidence="8 9">Belongs to the TonB-dependent receptor family.</text>
</comment>
<evidence type="ECO:0000256" key="3">
    <source>
        <dbReference type="ARBA" id="ARBA00022452"/>
    </source>
</evidence>
<sequence length="924" mass="99733">MRKFYNLKRLTLTASLLLLSVAATFAQRISGRVTDARTKEALAGVTVLATGTTQGATTDGSGNYILPLKAAGTYTIRFSAIGSETRESKVPVGSGESVVLNVELTESNASLSEVVVVGSRSTQVRTSVETVAPVDVIQSRDLAATGQVEPTQQLNFVAPSFNSSRQTVADGTDHIDPATIRGLGPDQVLVLLNGKRRHNQALVNVNGTIGRGSVGTDLNALPATALERVEVLRDGAASQYGSDAIAGVINLRLKEKIGTSVNAQFGQQYAGDGRVLLLGVNHGFRLGKEGVLSVTVEGRSREATNRAGTYTGPVYFNWVNNGVVNQALRAQDEARIAQRGFSRENNMQIGNSAVDNIATFINMRLPVSKTATFYANGGYNYRRGIAAGFYRYPFQNTQIDTTIYRNGYLPQIQSTIQDYSGTAGLSGKSESGWNWDVSAVYGGNQFRFDVKNSLNASLARATTRPDRTQSEFYAGTLRFNQLTTDAGVSRDFGSQLGLNSFNVAGGLSYRVDNYQISAGEETSWQSYNQAPPATQFAAGAQVFPGFRPTNAVNATRNVFAAYVDVESDITSRLLLNAATRFENYSDFGGNVAWKVAGRYKIVDEILSIRGSISTGFRAPSMHQRLFSAVSTQFVNVGGTLTPLQVGTFRNGEAIANAFGIPQLKAERSLNYALGLTSRPVSNLSITVDAYQIDITDRIVLTGQFQRGTSTSGQVVTGILDGAGARDVNAAAFFTNAINTRTRGLDVVVSTSPRINTGKLDLTLAANFNRTEITELRGTERIPNDNTFGNVLFNRQQRGFIELANPRSKITLGANYTINKLRFNVRATRFGEVAVRDPSNAALDETYSPKIVTDINIGYALTKAITIAVGANNALDVYPDKIKNTQAFVSPPLDNTSFGRFVYSRNATQFGFNGGYYFVNLTANF</sequence>
<evidence type="ECO:0000256" key="10">
    <source>
        <dbReference type="SAM" id="SignalP"/>
    </source>
</evidence>
<reference evidence="13 14" key="1">
    <citation type="submission" date="2019-10" db="EMBL/GenBank/DDBJ databases">
        <title>Rudanella paleaurantiibacter sp. nov., isolated from sludge.</title>
        <authorList>
            <person name="Xu S.Q."/>
        </authorList>
    </citation>
    <scope>NUCLEOTIDE SEQUENCE [LARGE SCALE GENOMIC DNA]</scope>
    <source>
        <strain evidence="13 14">HX-22-17</strain>
    </source>
</reference>
<name>A0A7J5TWZ3_9BACT</name>
<organism evidence="13 14">
    <name type="scientific">Rudanella paleaurantiibacter</name>
    <dbReference type="NCBI Taxonomy" id="2614655"/>
    <lineage>
        <taxon>Bacteria</taxon>
        <taxon>Pseudomonadati</taxon>
        <taxon>Bacteroidota</taxon>
        <taxon>Cytophagia</taxon>
        <taxon>Cytophagales</taxon>
        <taxon>Cytophagaceae</taxon>
        <taxon>Rudanella</taxon>
    </lineage>
</organism>
<evidence type="ECO:0000256" key="5">
    <source>
        <dbReference type="ARBA" id="ARBA00023077"/>
    </source>
</evidence>
<feature type="domain" description="TonB-dependent receptor plug" evidence="12">
    <location>
        <begin position="129"/>
        <end position="248"/>
    </location>
</feature>
<keyword evidence="3 8" id="KW-1134">Transmembrane beta strand</keyword>
<dbReference type="SUPFAM" id="SSF56935">
    <property type="entry name" value="Porins"/>
    <property type="match status" value="1"/>
</dbReference>
<evidence type="ECO:0000313" key="13">
    <source>
        <dbReference type="EMBL" id="KAB7729155.1"/>
    </source>
</evidence>
<comment type="subcellular location">
    <subcellularLocation>
        <location evidence="1 8">Cell outer membrane</location>
        <topology evidence="1 8">Multi-pass membrane protein</topology>
    </subcellularLocation>
</comment>
<proteinExistence type="inferred from homology"/>
<dbReference type="Pfam" id="PF00593">
    <property type="entry name" value="TonB_dep_Rec_b-barrel"/>
    <property type="match status" value="1"/>
</dbReference>
<dbReference type="GO" id="GO:0009279">
    <property type="term" value="C:cell outer membrane"/>
    <property type="evidence" value="ECO:0007669"/>
    <property type="project" value="UniProtKB-SubCell"/>
</dbReference>
<dbReference type="InterPro" id="IPR036942">
    <property type="entry name" value="Beta-barrel_TonB_sf"/>
</dbReference>
<evidence type="ECO:0000256" key="4">
    <source>
        <dbReference type="ARBA" id="ARBA00022692"/>
    </source>
</evidence>
<comment type="caution">
    <text evidence="13">The sequence shown here is derived from an EMBL/GenBank/DDBJ whole genome shotgun (WGS) entry which is preliminary data.</text>
</comment>
<dbReference type="EMBL" id="WELI01000006">
    <property type="protein sequence ID" value="KAB7729155.1"/>
    <property type="molecule type" value="Genomic_DNA"/>
</dbReference>
<evidence type="ECO:0000313" key="14">
    <source>
        <dbReference type="Proteomes" id="UP000488299"/>
    </source>
</evidence>
<evidence type="ECO:0000256" key="2">
    <source>
        <dbReference type="ARBA" id="ARBA00022448"/>
    </source>
</evidence>
<dbReference type="Pfam" id="PF07715">
    <property type="entry name" value="Plug"/>
    <property type="match status" value="1"/>
</dbReference>
<keyword evidence="7 8" id="KW-0998">Cell outer membrane</keyword>
<dbReference type="AlphaFoldDB" id="A0A7J5TWZ3"/>
<protein>
    <submittedName>
        <fullName evidence="13">TonB-dependent receptor</fullName>
    </submittedName>
</protein>
<gene>
    <name evidence="13" type="ORF">F5984_16030</name>
</gene>
<evidence type="ECO:0000259" key="12">
    <source>
        <dbReference type="Pfam" id="PF07715"/>
    </source>
</evidence>
<dbReference type="SUPFAM" id="SSF49464">
    <property type="entry name" value="Carboxypeptidase regulatory domain-like"/>
    <property type="match status" value="1"/>
</dbReference>
<dbReference type="Gene3D" id="2.60.40.1120">
    <property type="entry name" value="Carboxypeptidase-like, regulatory domain"/>
    <property type="match status" value="1"/>
</dbReference>
<feature type="chain" id="PRO_5029692558" evidence="10">
    <location>
        <begin position="27"/>
        <end position="924"/>
    </location>
</feature>
<keyword evidence="14" id="KW-1185">Reference proteome</keyword>
<feature type="signal peptide" evidence="10">
    <location>
        <begin position="1"/>
        <end position="26"/>
    </location>
</feature>
<keyword evidence="10" id="KW-0732">Signal</keyword>
<keyword evidence="6 8" id="KW-0472">Membrane</keyword>
<dbReference type="PROSITE" id="PS52016">
    <property type="entry name" value="TONB_DEPENDENT_REC_3"/>
    <property type="match status" value="1"/>
</dbReference>
<evidence type="ECO:0000256" key="7">
    <source>
        <dbReference type="ARBA" id="ARBA00023237"/>
    </source>
</evidence>
<dbReference type="RefSeq" id="WP_152125261.1">
    <property type="nucleotide sequence ID" value="NZ_WELI01000006.1"/>
</dbReference>
<evidence type="ECO:0000256" key="9">
    <source>
        <dbReference type="RuleBase" id="RU003357"/>
    </source>
</evidence>
<dbReference type="InterPro" id="IPR039426">
    <property type="entry name" value="TonB-dep_rcpt-like"/>
</dbReference>
<accession>A0A7J5TWZ3</accession>
<keyword evidence="13" id="KW-0675">Receptor</keyword>
<dbReference type="InterPro" id="IPR037066">
    <property type="entry name" value="Plug_dom_sf"/>
</dbReference>
<keyword evidence="5 9" id="KW-0798">TonB box</keyword>
<dbReference type="PANTHER" id="PTHR47234:SF3">
    <property type="entry name" value="SECRETIN_TONB SHORT N-TERMINAL DOMAIN-CONTAINING PROTEIN"/>
    <property type="match status" value="1"/>
</dbReference>
<dbReference type="InterPro" id="IPR012910">
    <property type="entry name" value="Plug_dom"/>
</dbReference>
<evidence type="ECO:0000256" key="8">
    <source>
        <dbReference type="PROSITE-ProRule" id="PRU01360"/>
    </source>
</evidence>
<dbReference type="Gene3D" id="2.40.170.20">
    <property type="entry name" value="TonB-dependent receptor, beta-barrel domain"/>
    <property type="match status" value="1"/>
</dbReference>
<dbReference type="InterPro" id="IPR000531">
    <property type="entry name" value="Beta-barrel_TonB"/>
</dbReference>